<dbReference type="InterPro" id="IPR022193">
    <property type="entry name" value="DUF3718"/>
</dbReference>
<comment type="caution">
    <text evidence="2">The sequence shown here is derived from an EMBL/GenBank/DDBJ whole genome shotgun (WGS) entry which is preliminary data.</text>
</comment>
<feature type="signal peptide" evidence="1">
    <location>
        <begin position="1"/>
        <end position="21"/>
    </location>
</feature>
<evidence type="ECO:0000313" key="3">
    <source>
        <dbReference type="Proteomes" id="UP000568664"/>
    </source>
</evidence>
<accession>A0A7Y0LAA0</accession>
<organism evidence="2 3">
    <name type="scientific">Thalassotalea algicola</name>
    <dbReference type="NCBI Taxonomy" id="2716224"/>
    <lineage>
        <taxon>Bacteria</taxon>
        <taxon>Pseudomonadati</taxon>
        <taxon>Pseudomonadota</taxon>
        <taxon>Gammaproteobacteria</taxon>
        <taxon>Alteromonadales</taxon>
        <taxon>Colwelliaceae</taxon>
        <taxon>Thalassotalea</taxon>
    </lineage>
</organism>
<dbReference type="RefSeq" id="WP_169073715.1">
    <property type="nucleotide sequence ID" value="NZ_JABBXH010000001.1"/>
</dbReference>
<evidence type="ECO:0000313" key="2">
    <source>
        <dbReference type="EMBL" id="NMP30402.1"/>
    </source>
</evidence>
<keyword evidence="3" id="KW-1185">Reference proteome</keyword>
<sequence length="126" mass="13986">MNLIKLVSFSAGLIFASTSMAQQYQFVAMDNSLETKLCVKAGNDDAKGVKRVIRQLGVKERRQHINNIACNDMSAAKFAFKYQATNTFEYLNRLSYGVNKVNPSVTIKDVANKTAKPKVIYVSTAN</sequence>
<proteinExistence type="predicted"/>
<gene>
    <name evidence="2" type="ORF">HII17_02405</name>
</gene>
<dbReference type="AlphaFoldDB" id="A0A7Y0LAA0"/>
<reference evidence="2 3" key="1">
    <citation type="submission" date="2020-04" db="EMBL/GenBank/DDBJ databases">
        <title>Thalassotalea sp. M1531, isolated from the surface of marine red alga.</title>
        <authorList>
            <person name="Pang L."/>
            <person name="Lu D.-C."/>
        </authorList>
    </citation>
    <scope>NUCLEOTIDE SEQUENCE [LARGE SCALE GENOMIC DNA]</scope>
    <source>
        <strain evidence="2 3">M1531</strain>
    </source>
</reference>
<evidence type="ECO:0000256" key="1">
    <source>
        <dbReference type="SAM" id="SignalP"/>
    </source>
</evidence>
<keyword evidence="1" id="KW-0732">Signal</keyword>
<dbReference type="Pfam" id="PF12514">
    <property type="entry name" value="DUF3718"/>
    <property type="match status" value="1"/>
</dbReference>
<feature type="chain" id="PRO_5030611447" evidence="1">
    <location>
        <begin position="22"/>
        <end position="126"/>
    </location>
</feature>
<name>A0A7Y0LAA0_9GAMM</name>
<protein>
    <submittedName>
        <fullName evidence="2">DUF3718 domain-containing protein</fullName>
    </submittedName>
</protein>
<dbReference type="Proteomes" id="UP000568664">
    <property type="component" value="Unassembled WGS sequence"/>
</dbReference>
<dbReference type="EMBL" id="JABBXH010000001">
    <property type="protein sequence ID" value="NMP30402.1"/>
    <property type="molecule type" value="Genomic_DNA"/>
</dbReference>